<dbReference type="PROSITE" id="PS50865">
    <property type="entry name" value="ZF_MYND_2"/>
    <property type="match status" value="1"/>
</dbReference>
<evidence type="ECO:0000313" key="6">
    <source>
        <dbReference type="EMBL" id="KAK8244430.1"/>
    </source>
</evidence>
<name>A0ABR1Z0D7_9PEZI</name>
<dbReference type="EMBL" id="JBBWRZ010000002">
    <property type="protein sequence ID" value="KAK8244430.1"/>
    <property type="molecule type" value="Genomic_DNA"/>
</dbReference>
<reference evidence="6 7" key="1">
    <citation type="submission" date="2024-04" db="EMBL/GenBank/DDBJ databases">
        <title>Phyllosticta paracitricarpa is synonymous to the EU quarantine fungus P. citricarpa based on phylogenomic analyses.</title>
        <authorList>
            <consortium name="Lawrence Berkeley National Laboratory"/>
            <person name="Van Ingen-Buijs V.A."/>
            <person name="Van Westerhoven A.C."/>
            <person name="Haridas S."/>
            <person name="Skiadas P."/>
            <person name="Martin F."/>
            <person name="Groenewald J.Z."/>
            <person name="Crous P.W."/>
            <person name="Seidl M.F."/>
        </authorList>
    </citation>
    <scope>NUCLEOTIDE SEQUENCE [LARGE SCALE GENOMIC DNA]</scope>
    <source>
        <strain evidence="6 7">CBS 123374</strain>
    </source>
</reference>
<dbReference type="SUPFAM" id="SSF144232">
    <property type="entry name" value="HIT/MYND zinc finger-like"/>
    <property type="match status" value="1"/>
</dbReference>
<dbReference type="InterPro" id="IPR002893">
    <property type="entry name" value="Znf_MYND"/>
</dbReference>
<evidence type="ECO:0000256" key="3">
    <source>
        <dbReference type="ARBA" id="ARBA00022833"/>
    </source>
</evidence>
<feature type="domain" description="MYND-type" evidence="5">
    <location>
        <begin position="17"/>
        <end position="54"/>
    </location>
</feature>
<keyword evidence="2 4" id="KW-0863">Zinc-finger</keyword>
<proteinExistence type="predicted"/>
<dbReference type="Proteomes" id="UP001492380">
    <property type="component" value="Unassembled WGS sequence"/>
</dbReference>
<protein>
    <recommendedName>
        <fullName evidence="5">MYND-type domain-containing protein</fullName>
    </recommendedName>
</protein>
<evidence type="ECO:0000256" key="4">
    <source>
        <dbReference type="PROSITE-ProRule" id="PRU00134"/>
    </source>
</evidence>
<keyword evidence="1" id="KW-0479">Metal-binding</keyword>
<evidence type="ECO:0000256" key="2">
    <source>
        <dbReference type="ARBA" id="ARBA00022771"/>
    </source>
</evidence>
<keyword evidence="7" id="KW-1185">Reference proteome</keyword>
<evidence type="ECO:0000256" key="1">
    <source>
        <dbReference type="ARBA" id="ARBA00022723"/>
    </source>
</evidence>
<accession>A0ABR1Z0D7</accession>
<comment type="caution">
    <text evidence="6">The sequence shown here is derived from an EMBL/GenBank/DDBJ whole genome shotgun (WGS) entry which is preliminary data.</text>
</comment>
<keyword evidence="3" id="KW-0862">Zinc</keyword>
<gene>
    <name evidence="6" type="ORF">HDK90DRAFT_156943</name>
</gene>
<organism evidence="6 7">
    <name type="scientific">Phyllosticta capitalensis</name>
    <dbReference type="NCBI Taxonomy" id="121624"/>
    <lineage>
        <taxon>Eukaryota</taxon>
        <taxon>Fungi</taxon>
        <taxon>Dikarya</taxon>
        <taxon>Ascomycota</taxon>
        <taxon>Pezizomycotina</taxon>
        <taxon>Dothideomycetes</taxon>
        <taxon>Dothideomycetes incertae sedis</taxon>
        <taxon>Botryosphaeriales</taxon>
        <taxon>Phyllostictaceae</taxon>
        <taxon>Phyllosticta</taxon>
    </lineage>
</organism>
<sequence length="321" mass="38753">MRARQDVSPRSLIRDQCRVCNRIESPRLCTLCNVVPYCCRDCMLGDRSEHRRFCRKINDARVAICDTEGKIQSRLQEDTENPWRWPSFHRYMEARRSEIDALIAVDTYEAYKRAWHQAKDMLLFSKEDVLGIHYYIPFLLIRLRKEQRLFDYLNWYACRPGESIRELDLPEYTKKDIFDWFDVDNNTETRGSLYFFTLLILLKTKFLIDIYDLERPPEERGDIAKPVSRRLRNASARDLQRFKEHLSFQICLLHDLRNFKNPYFWQAFTQPNRFLNVEINPNWQQGSFEEAQFVLQKTHRAWNAIPEARAAVQDLQRRRWQ</sequence>
<evidence type="ECO:0000313" key="7">
    <source>
        <dbReference type="Proteomes" id="UP001492380"/>
    </source>
</evidence>
<dbReference type="PROSITE" id="PS01360">
    <property type="entry name" value="ZF_MYND_1"/>
    <property type="match status" value="1"/>
</dbReference>
<dbReference type="Pfam" id="PF01753">
    <property type="entry name" value="zf-MYND"/>
    <property type="match status" value="1"/>
</dbReference>
<evidence type="ECO:0000259" key="5">
    <source>
        <dbReference type="PROSITE" id="PS50865"/>
    </source>
</evidence>
<dbReference type="Gene3D" id="6.10.140.2220">
    <property type="match status" value="1"/>
</dbReference>